<feature type="transmembrane region" description="Helical" evidence="8">
    <location>
        <begin position="197"/>
        <end position="216"/>
    </location>
</feature>
<evidence type="ECO:0000256" key="1">
    <source>
        <dbReference type="ARBA" id="ARBA00004651"/>
    </source>
</evidence>
<dbReference type="AlphaFoldDB" id="A0A6P1B7P7"/>
<sequence>MAAVIAALLPVFLLIVLGVVLKRTLMRLDTQWHGLEQLTYYVLFPGLLVQTLVKADLSTVPVAGAGGALLLAALVMCLLCLALRGPLARTGVDGPAFTSIFQGATRWQTYVALSVSGNLYGKVGLALASVAMVAIIPLVNVFSVAVLAKYASSGKRSAGAVVMTVVKNPLIWACVIGLAINVAHIPLPKIWHDVADALGSSSLAIGLLVTGAGLHLEGIFRPSLAASIALVLKLVLMPVLTVALAVWFGVTGANLAIVAACAAVPTSPSAYVLARQMGGDAPLLAQIITLQTILAVITMPIVIAAVGPVGP</sequence>
<evidence type="ECO:0000256" key="7">
    <source>
        <dbReference type="ARBA" id="ARBA00023136"/>
    </source>
</evidence>
<keyword evidence="4" id="KW-1003">Cell membrane</keyword>
<protein>
    <submittedName>
        <fullName evidence="9">AEC family transporter</fullName>
    </submittedName>
</protein>
<evidence type="ECO:0000256" key="5">
    <source>
        <dbReference type="ARBA" id="ARBA00022692"/>
    </source>
</evidence>
<feature type="transmembrane region" description="Helical" evidence="8">
    <location>
        <begin position="283"/>
        <end position="306"/>
    </location>
</feature>
<feature type="transmembrane region" description="Helical" evidence="8">
    <location>
        <begin position="160"/>
        <end position="185"/>
    </location>
</feature>
<dbReference type="PANTHER" id="PTHR36838:SF4">
    <property type="entry name" value="AUXIN EFFLUX CARRIER FAMILY PROTEIN"/>
    <property type="match status" value="1"/>
</dbReference>
<evidence type="ECO:0000256" key="8">
    <source>
        <dbReference type="SAM" id="Phobius"/>
    </source>
</evidence>
<accession>A0A6P1B7P7</accession>
<dbReference type="Gene3D" id="1.20.1530.20">
    <property type="match status" value="1"/>
</dbReference>
<name>A0A6P1B7P7_9BRAD</name>
<feature type="transmembrane region" description="Helical" evidence="8">
    <location>
        <begin position="123"/>
        <end position="148"/>
    </location>
</feature>
<dbReference type="GO" id="GO:0055085">
    <property type="term" value="P:transmembrane transport"/>
    <property type="evidence" value="ECO:0007669"/>
    <property type="project" value="InterPro"/>
</dbReference>
<dbReference type="GO" id="GO:0005886">
    <property type="term" value="C:plasma membrane"/>
    <property type="evidence" value="ECO:0007669"/>
    <property type="project" value="UniProtKB-SubCell"/>
</dbReference>
<comment type="similarity">
    <text evidence="2">Belongs to the auxin efflux carrier (TC 2.A.69) family.</text>
</comment>
<dbReference type="RefSeq" id="WP_163149817.1">
    <property type="nucleotide sequence ID" value="NZ_VKHP01000003.1"/>
</dbReference>
<keyword evidence="10" id="KW-1185">Reference proteome</keyword>
<dbReference type="InterPro" id="IPR004776">
    <property type="entry name" value="Mem_transp_PIN-like"/>
</dbReference>
<organism evidence="9 10">
    <name type="scientific">Bradyrhizobium uaiense</name>
    <dbReference type="NCBI Taxonomy" id="2594946"/>
    <lineage>
        <taxon>Bacteria</taxon>
        <taxon>Pseudomonadati</taxon>
        <taxon>Pseudomonadota</taxon>
        <taxon>Alphaproteobacteria</taxon>
        <taxon>Hyphomicrobiales</taxon>
        <taxon>Nitrobacteraceae</taxon>
        <taxon>Bradyrhizobium</taxon>
    </lineage>
</organism>
<feature type="transmembrane region" description="Helical" evidence="8">
    <location>
        <begin position="62"/>
        <end position="84"/>
    </location>
</feature>
<evidence type="ECO:0000256" key="6">
    <source>
        <dbReference type="ARBA" id="ARBA00022989"/>
    </source>
</evidence>
<keyword evidence="7 8" id="KW-0472">Membrane</keyword>
<dbReference type="InterPro" id="IPR038770">
    <property type="entry name" value="Na+/solute_symporter_sf"/>
</dbReference>
<dbReference type="EMBL" id="VKHP01000003">
    <property type="protein sequence ID" value="NEU94568.1"/>
    <property type="molecule type" value="Genomic_DNA"/>
</dbReference>
<dbReference type="PANTHER" id="PTHR36838">
    <property type="entry name" value="AUXIN EFFLUX CARRIER FAMILY PROTEIN"/>
    <property type="match status" value="1"/>
</dbReference>
<feature type="transmembrane region" description="Helical" evidence="8">
    <location>
        <begin position="255"/>
        <end position="274"/>
    </location>
</feature>
<comment type="subcellular location">
    <subcellularLocation>
        <location evidence="1">Cell membrane</location>
        <topology evidence="1">Multi-pass membrane protein</topology>
    </subcellularLocation>
</comment>
<reference evidence="9 10" key="1">
    <citation type="journal article" date="2020" name="Arch. Microbiol.">
        <title>Bradyrhizobium uaiense sp. nov., a new highly efficient cowpea symbiont.</title>
        <authorList>
            <person name="Cabral Michel D."/>
            <person name="Azarias Guimaraes A."/>
            <person name="Martins da Costa E."/>
            <person name="Soares de Carvalho T."/>
            <person name="Balsanelli E."/>
            <person name="Willems A."/>
            <person name="Maltempi de Souza E."/>
            <person name="de Souza Moreira F.M."/>
        </authorList>
    </citation>
    <scope>NUCLEOTIDE SEQUENCE [LARGE SCALE GENOMIC DNA]</scope>
    <source>
        <strain evidence="9 10">UFLA 03-164</strain>
    </source>
</reference>
<evidence type="ECO:0000256" key="2">
    <source>
        <dbReference type="ARBA" id="ARBA00010145"/>
    </source>
</evidence>
<evidence type="ECO:0000256" key="4">
    <source>
        <dbReference type="ARBA" id="ARBA00022475"/>
    </source>
</evidence>
<proteinExistence type="inferred from homology"/>
<dbReference type="Proteomes" id="UP000468531">
    <property type="component" value="Unassembled WGS sequence"/>
</dbReference>
<evidence type="ECO:0000313" key="9">
    <source>
        <dbReference type="EMBL" id="NEU94568.1"/>
    </source>
</evidence>
<dbReference type="Pfam" id="PF03547">
    <property type="entry name" value="Mem_trans"/>
    <property type="match status" value="1"/>
</dbReference>
<keyword evidence="3" id="KW-0813">Transport</keyword>
<keyword evidence="6 8" id="KW-1133">Transmembrane helix</keyword>
<keyword evidence="5 8" id="KW-0812">Transmembrane</keyword>
<evidence type="ECO:0000313" key="10">
    <source>
        <dbReference type="Proteomes" id="UP000468531"/>
    </source>
</evidence>
<evidence type="ECO:0000256" key="3">
    <source>
        <dbReference type="ARBA" id="ARBA00022448"/>
    </source>
</evidence>
<feature type="transmembrane region" description="Helical" evidence="8">
    <location>
        <begin position="228"/>
        <end position="249"/>
    </location>
</feature>
<gene>
    <name evidence="9" type="ORF">FNJ47_01665</name>
</gene>
<comment type="caution">
    <text evidence="9">The sequence shown here is derived from an EMBL/GenBank/DDBJ whole genome shotgun (WGS) entry which is preliminary data.</text>
</comment>